<evidence type="ECO:0000313" key="3">
    <source>
        <dbReference type="Proteomes" id="UP000195570"/>
    </source>
</evidence>
<proteinExistence type="predicted"/>
<dbReference type="Gene3D" id="3.50.30.30">
    <property type="match status" value="1"/>
</dbReference>
<dbReference type="Pfam" id="PF02225">
    <property type="entry name" value="PA"/>
    <property type="match status" value="1"/>
</dbReference>
<accession>A0A1G4IEK3</accession>
<sequence length="161" mass="17077">MALWLRVVFTIVVALLGAAVPVTSLVVHRPLYLAKRNMLSTVPDYGTTPLTGRNNHGKVILVEMGALCNGDKVDPHWVDAVLLTHGGQCSHGTQAVRAQSAGAVGLLVANDGVGSADEAEVDIPVERITTKDYDAITNAVKNDVLVEVTLGTPLDVLRYIV</sequence>
<keyword evidence="3" id="KW-1185">Reference proteome</keyword>
<protein>
    <submittedName>
        <fullName evidence="2">Enriched in surface-labeled proteome protein 7</fullName>
    </submittedName>
</protein>
<organism evidence="2 3">
    <name type="scientific">Trypanosoma equiperdum</name>
    <dbReference type="NCBI Taxonomy" id="5694"/>
    <lineage>
        <taxon>Eukaryota</taxon>
        <taxon>Discoba</taxon>
        <taxon>Euglenozoa</taxon>
        <taxon>Kinetoplastea</taxon>
        <taxon>Metakinetoplastina</taxon>
        <taxon>Trypanosomatida</taxon>
        <taxon>Trypanosomatidae</taxon>
        <taxon>Trypanosoma</taxon>
    </lineage>
</organism>
<comment type="caution">
    <text evidence="2">The sequence shown here is derived from an EMBL/GenBank/DDBJ whole genome shotgun (WGS) entry which is preliminary data.</text>
</comment>
<dbReference type="InterPro" id="IPR046450">
    <property type="entry name" value="PA_dom_sf"/>
</dbReference>
<evidence type="ECO:0000313" key="2">
    <source>
        <dbReference type="EMBL" id="SCU70805.1"/>
    </source>
</evidence>
<reference evidence="2" key="1">
    <citation type="submission" date="2016-09" db="EMBL/GenBank/DDBJ databases">
        <authorList>
            <person name="Hebert L."/>
            <person name="Moumen B."/>
        </authorList>
    </citation>
    <scope>NUCLEOTIDE SEQUENCE [LARGE SCALE GENOMIC DNA]</scope>
    <source>
        <strain evidence="2">OVI</strain>
    </source>
</reference>
<dbReference type="InterPro" id="IPR003137">
    <property type="entry name" value="PA_domain"/>
</dbReference>
<dbReference type="SUPFAM" id="SSF52025">
    <property type="entry name" value="PA domain"/>
    <property type="match status" value="1"/>
</dbReference>
<dbReference type="RefSeq" id="XP_067081564.1">
    <property type="nucleotide sequence ID" value="XM_067225463.1"/>
</dbReference>
<dbReference type="VEuPathDB" id="TriTrypDB:TEOVI_000238000"/>
<gene>
    <name evidence="2" type="ORF">TEOVI_000238000</name>
</gene>
<evidence type="ECO:0000259" key="1">
    <source>
        <dbReference type="Pfam" id="PF02225"/>
    </source>
</evidence>
<dbReference type="EMBL" id="CZPT02001525">
    <property type="protein sequence ID" value="SCU70805.1"/>
    <property type="molecule type" value="Genomic_DNA"/>
</dbReference>
<dbReference type="Proteomes" id="UP000195570">
    <property type="component" value="Unassembled WGS sequence"/>
</dbReference>
<dbReference type="GeneID" id="92376320"/>
<feature type="domain" description="PA" evidence="1">
    <location>
        <begin position="79"/>
        <end position="136"/>
    </location>
</feature>
<dbReference type="AlphaFoldDB" id="A0A1G4IEK3"/>
<name>A0A1G4IEK3_TRYEQ</name>